<name>A0A7V4G6H6_9BACT</name>
<protein>
    <submittedName>
        <fullName evidence="5">Lytic transglycosylase</fullName>
    </submittedName>
</protein>
<dbReference type="InterPro" id="IPR008258">
    <property type="entry name" value="Transglycosylase_SLT_dom_1"/>
</dbReference>
<proteinExistence type="inferred from homology"/>
<dbReference type="EMBL" id="DSXI01000036">
    <property type="protein sequence ID" value="HGS04242.1"/>
    <property type="molecule type" value="Genomic_DNA"/>
</dbReference>
<evidence type="ECO:0000256" key="3">
    <source>
        <dbReference type="SAM" id="Phobius"/>
    </source>
</evidence>
<dbReference type="InterPro" id="IPR023346">
    <property type="entry name" value="Lysozyme-like_dom_sf"/>
</dbReference>
<organism evidence="5">
    <name type="scientific">Desulfobacca acetoxidans</name>
    <dbReference type="NCBI Taxonomy" id="60893"/>
    <lineage>
        <taxon>Bacteria</taxon>
        <taxon>Pseudomonadati</taxon>
        <taxon>Thermodesulfobacteriota</taxon>
        <taxon>Desulfobaccia</taxon>
        <taxon>Desulfobaccales</taxon>
        <taxon>Desulfobaccaceae</taxon>
        <taxon>Desulfobacca</taxon>
    </lineage>
</organism>
<reference evidence="5" key="1">
    <citation type="journal article" date="2020" name="mSystems">
        <title>Genome- and Community-Level Interaction Insights into Carbon Utilization and Element Cycling Functions of Hydrothermarchaeota in Hydrothermal Sediment.</title>
        <authorList>
            <person name="Zhou Z."/>
            <person name="Liu Y."/>
            <person name="Xu W."/>
            <person name="Pan J."/>
            <person name="Luo Z.H."/>
            <person name="Li M."/>
        </authorList>
    </citation>
    <scope>NUCLEOTIDE SEQUENCE [LARGE SCALE GENOMIC DNA]</scope>
    <source>
        <strain evidence="5">SpSt-548</strain>
    </source>
</reference>
<dbReference type="SUPFAM" id="SSF53955">
    <property type="entry name" value="Lysozyme-like"/>
    <property type="match status" value="1"/>
</dbReference>
<keyword evidence="3" id="KW-0812">Transmembrane</keyword>
<dbReference type="Gene3D" id="1.10.530.10">
    <property type="match status" value="1"/>
</dbReference>
<evidence type="ECO:0000313" key="5">
    <source>
        <dbReference type="EMBL" id="HGS04242.1"/>
    </source>
</evidence>
<dbReference type="PANTHER" id="PTHR37423">
    <property type="entry name" value="SOLUBLE LYTIC MUREIN TRANSGLYCOSYLASE-RELATED"/>
    <property type="match status" value="1"/>
</dbReference>
<evidence type="ECO:0000259" key="4">
    <source>
        <dbReference type="Pfam" id="PF01464"/>
    </source>
</evidence>
<dbReference type="Pfam" id="PF01464">
    <property type="entry name" value="SLT"/>
    <property type="match status" value="1"/>
</dbReference>
<gene>
    <name evidence="5" type="ORF">ENT08_00610</name>
</gene>
<dbReference type="CDD" id="cd16894">
    <property type="entry name" value="MltD-like"/>
    <property type="match status" value="1"/>
</dbReference>
<feature type="transmembrane region" description="Helical" evidence="3">
    <location>
        <begin position="6"/>
        <end position="25"/>
    </location>
</feature>
<feature type="domain" description="Transglycosylase SLT" evidence="4">
    <location>
        <begin position="107"/>
        <end position="211"/>
    </location>
</feature>
<sequence>MHSDALSVGGGMSLFVLIIMALLWWPVDSGSKVPWPPAAPVSPAGEGTVQLPYYRMPARLALCGEQVPLEDQAVREALDREFTIVVWSRAQTTMWLKRAHRYFPYITKKLKDHHLPQDLKYVAVIESDLRDRAFSRAGAAGPWQFMAPTALRFQLKANDQIDERLDFGAATDAALRYLKALRQQLGNWPLALAAYNCGEGRVLKEMAAQGVSDYYRLALPEETERYVFRLLAAKVVLENPKAYGFEIPAEELYEPLEYEVAQATLTGETPVRTLAWACGSYYKAFKTLNPWIKGAGLPPGTYRFKVPKGTGPRFVENLTVSQTPEKSGGGPPGPPSP</sequence>
<evidence type="ECO:0000256" key="1">
    <source>
        <dbReference type="ARBA" id="ARBA00007734"/>
    </source>
</evidence>
<keyword evidence="3" id="KW-0472">Membrane</keyword>
<keyword evidence="3" id="KW-1133">Transmembrane helix</keyword>
<feature type="region of interest" description="Disordered" evidence="2">
    <location>
        <begin position="318"/>
        <end position="337"/>
    </location>
</feature>
<dbReference type="AlphaFoldDB" id="A0A7V4G6H6"/>
<dbReference type="PANTHER" id="PTHR37423:SF2">
    <property type="entry name" value="MEMBRANE-BOUND LYTIC MUREIN TRANSGLYCOSYLASE C"/>
    <property type="match status" value="1"/>
</dbReference>
<comment type="caution">
    <text evidence="5">The sequence shown here is derived from an EMBL/GenBank/DDBJ whole genome shotgun (WGS) entry which is preliminary data.</text>
</comment>
<comment type="similarity">
    <text evidence="1">Belongs to the transglycosylase Slt family.</text>
</comment>
<accession>A0A7V4G6H6</accession>
<evidence type="ECO:0000256" key="2">
    <source>
        <dbReference type="SAM" id="MobiDB-lite"/>
    </source>
</evidence>